<feature type="region of interest" description="Disordered" evidence="1">
    <location>
        <begin position="1"/>
        <end position="67"/>
    </location>
</feature>
<dbReference type="PANTHER" id="PTHR46631:SF25">
    <property type="entry name" value="60S RIBOSOMAL PROTEIN L18A-LIKE PROTEIN"/>
    <property type="match status" value="1"/>
</dbReference>
<comment type="caution">
    <text evidence="2">The sequence shown here is derived from an EMBL/GenBank/DDBJ whole genome shotgun (WGS) entry which is preliminary data.</text>
</comment>
<reference evidence="2 3" key="1">
    <citation type="submission" date="2024-02" db="EMBL/GenBank/DDBJ databases">
        <authorList>
            <person name="Vignale AGUSTIN F."/>
            <person name="Sosa J E."/>
            <person name="Modenutti C."/>
        </authorList>
    </citation>
    <scope>NUCLEOTIDE SEQUENCE [LARGE SCALE GENOMIC DNA]</scope>
</reference>
<dbReference type="Proteomes" id="UP001642360">
    <property type="component" value="Unassembled WGS sequence"/>
</dbReference>
<evidence type="ECO:0000313" key="2">
    <source>
        <dbReference type="EMBL" id="CAK9133952.1"/>
    </source>
</evidence>
<gene>
    <name evidence="2" type="ORF">ILEXP_LOCUS877</name>
</gene>
<keyword evidence="3" id="KW-1185">Reference proteome</keyword>
<evidence type="ECO:0000313" key="3">
    <source>
        <dbReference type="Proteomes" id="UP001642360"/>
    </source>
</evidence>
<sequence>MSGEEGKSRGVAATGGASEPQAVPPEYYYGTFQGVANYQQQPPPPQPVIGFPQPTPPSGLHGNPPHYYSHGYQTVPGYAISEGGIILVREHRLPCCGIGIGWLL</sequence>
<proteinExistence type="predicted"/>
<name>A0ABC8QR30_9AQUA</name>
<evidence type="ECO:0000256" key="1">
    <source>
        <dbReference type="SAM" id="MobiDB-lite"/>
    </source>
</evidence>
<dbReference type="AlphaFoldDB" id="A0ABC8QR30"/>
<feature type="compositionally biased region" description="Pro residues" evidence="1">
    <location>
        <begin position="41"/>
        <end position="57"/>
    </location>
</feature>
<accession>A0ABC8QR30</accession>
<dbReference type="InterPro" id="IPR044804">
    <property type="entry name" value="Ribosomal_eL20z-like"/>
</dbReference>
<organism evidence="2 3">
    <name type="scientific">Ilex paraguariensis</name>
    <name type="common">yerba mate</name>
    <dbReference type="NCBI Taxonomy" id="185542"/>
    <lineage>
        <taxon>Eukaryota</taxon>
        <taxon>Viridiplantae</taxon>
        <taxon>Streptophyta</taxon>
        <taxon>Embryophyta</taxon>
        <taxon>Tracheophyta</taxon>
        <taxon>Spermatophyta</taxon>
        <taxon>Magnoliopsida</taxon>
        <taxon>eudicotyledons</taxon>
        <taxon>Gunneridae</taxon>
        <taxon>Pentapetalae</taxon>
        <taxon>asterids</taxon>
        <taxon>campanulids</taxon>
        <taxon>Aquifoliales</taxon>
        <taxon>Aquifoliaceae</taxon>
        <taxon>Ilex</taxon>
    </lineage>
</organism>
<dbReference type="EMBL" id="CAUOFW020000226">
    <property type="protein sequence ID" value="CAK9133952.1"/>
    <property type="molecule type" value="Genomic_DNA"/>
</dbReference>
<protein>
    <submittedName>
        <fullName evidence="2">Uncharacterized protein</fullName>
    </submittedName>
</protein>
<dbReference type="PANTHER" id="PTHR46631">
    <property type="entry name" value="60S RIBOSOMAL PROTEIN L18A-LIKE"/>
    <property type="match status" value="1"/>
</dbReference>